<evidence type="ECO:0000313" key="3">
    <source>
        <dbReference type="Proteomes" id="UP000237718"/>
    </source>
</evidence>
<protein>
    <submittedName>
        <fullName evidence="2">Putative metal-binding membrane protein</fullName>
    </submittedName>
</protein>
<gene>
    <name evidence="2" type="ORF">CLV89_10740</name>
</gene>
<feature type="transmembrane region" description="Helical" evidence="1">
    <location>
        <begin position="236"/>
        <end position="254"/>
    </location>
</feature>
<sequence>MLKARLTQSIRQMTGLHWLMLFGGILLAWGALFAMSVPSDLRAAGAIYGAEFWLQLCTMTPDAAGAAKMVLMWVLMSAAMMAPTALPAFATYDDLGQTAEGTRFGDLVFGYLAVWVGFSLLAAGMQMLLLRADLVSVFGDSRSGILSGGLLLVAGAYQFTQLKEACLSKCRRPLVFFMQHWEEGPLRNGLRLGAVCLGCCWALMLLAFVGGVMNLAFMGLATLFMVLEKLPEIGRWLTRPMGALLLLSGTWVIVTTF</sequence>
<dbReference type="Proteomes" id="UP000237718">
    <property type="component" value="Unassembled WGS sequence"/>
</dbReference>
<feature type="transmembrane region" description="Helical" evidence="1">
    <location>
        <begin position="142"/>
        <end position="159"/>
    </location>
</feature>
<organism evidence="2 3">
    <name type="scientific">Tritonibacter scottomollicae</name>
    <name type="common">Epibacterium scottomollicae</name>
    <dbReference type="NCBI Taxonomy" id="483013"/>
    <lineage>
        <taxon>Bacteria</taxon>
        <taxon>Pseudomonadati</taxon>
        <taxon>Pseudomonadota</taxon>
        <taxon>Alphaproteobacteria</taxon>
        <taxon>Rhodobacterales</taxon>
        <taxon>Paracoccaceae</taxon>
        <taxon>Tritonibacter</taxon>
    </lineage>
</organism>
<keyword evidence="1" id="KW-0812">Transmembrane</keyword>
<keyword evidence="1" id="KW-0472">Membrane</keyword>
<feature type="transmembrane region" description="Helical" evidence="1">
    <location>
        <begin position="109"/>
        <end position="130"/>
    </location>
</feature>
<accession>A0A2T1AF22</accession>
<feature type="transmembrane region" description="Helical" evidence="1">
    <location>
        <begin position="70"/>
        <end position="89"/>
    </location>
</feature>
<evidence type="ECO:0000256" key="1">
    <source>
        <dbReference type="SAM" id="Phobius"/>
    </source>
</evidence>
<dbReference type="AlphaFoldDB" id="A0A2T1AF22"/>
<name>A0A2T1AF22_TRISK</name>
<dbReference type="RefSeq" id="WP_106163979.1">
    <property type="nucleotide sequence ID" value="NZ_PVUF01000007.1"/>
</dbReference>
<dbReference type="InterPro" id="IPR018688">
    <property type="entry name" value="PpoB2-like"/>
</dbReference>
<dbReference type="OrthoDB" id="164118at2"/>
<comment type="caution">
    <text evidence="2">The sequence shown here is derived from an EMBL/GenBank/DDBJ whole genome shotgun (WGS) entry which is preliminary data.</text>
</comment>
<feature type="transmembrane region" description="Helical" evidence="1">
    <location>
        <begin position="192"/>
        <end position="224"/>
    </location>
</feature>
<reference evidence="2 3" key="1">
    <citation type="submission" date="2018-03" db="EMBL/GenBank/DDBJ databases">
        <title>Genomic Encyclopedia of Archaeal and Bacterial Type Strains, Phase II (KMG-II): from individual species to whole genera.</title>
        <authorList>
            <person name="Goeker M."/>
        </authorList>
    </citation>
    <scope>NUCLEOTIDE SEQUENCE [LARGE SCALE GENOMIC DNA]</scope>
    <source>
        <strain evidence="2 3">DSM 25328</strain>
    </source>
</reference>
<dbReference type="Pfam" id="PF09948">
    <property type="entry name" value="PpoB2"/>
    <property type="match status" value="1"/>
</dbReference>
<proteinExistence type="predicted"/>
<keyword evidence="1" id="KW-1133">Transmembrane helix</keyword>
<evidence type="ECO:0000313" key="2">
    <source>
        <dbReference type="EMBL" id="PRZ47194.1"/>
    </source>
</evidence>
<feature type="transmembrane region" description="Helical" evidence="1">
    <location>
        <begin position="16"/>
        <end position="35"/>
    </location>
</feature>
<dbReference type="EMBL" id="PVUF01000007">
    <property type="protein sequence ID" value="PRZ47194.1"/>
    <property type="molecule type" value="Genomic_DNA"/>
</dbReference>